<dbReference type="PANTHER" id="PTHR33607:SF2">
    <property type="entry name" value="ENDONUCLEASE-1"/>
    <property type="match status" value="1"/>
</dbReference>
<keyword evidence="1" id="KW-0540">Nuclease</keyword>
<accession>A0A812QAP2</accession>
<dbReference type="PANTHER" id="PTHR33607">
    <property type="entry name" value="ENDONUCLEASE-1"/>
    <property type="match status" value="1"/>
</dbReference>
<evidence type="ECO:0000313" key="5">
    <source>
        <dbReference type="Proteomes" id="UP000604046"/>
    </source>
</evidence>
<dbReference type="Pfam" id="PF04231">
    <property type="entry name" value="Endonuclease_1"/>
    <property type="match status" value="1"/>
</dbReference>
<dbReference type="InterPro" id="IPR044925">
    <property type="entry name" value="His-Me_finger_sf"/>
</dbReference>
<dbReference type="SUPFAM" id="SSF54060">
    <property type="entry name" value="His-Me finger endonucleases"/>
    <property type="match status" value="1"/>
</dbReference>
<sequence length="256" mass="28214">MGICPCSCSKPSIGASLELLSPSQVKQRYIEEPKQLPYSQNAANGHKDVWDALTLMDAALDRSGHIVLLYSGYVIDPGHKDHEYQAGWNREHVWPKSHAALTTSHPGPGTDIHNLHAADISVNAHRGNKDFDVLVEGEEGVQVVTDSSPPQGYSGMARLCMVSPSAWEPPDVAKGAVARSLMYMACMYADHGLQLVEGQTKNHSMQLGNLQAILRWAATFPPSEREKRRNEVGQSLQGNRNPFIDHPDLCERVLWS</sequence>
<protein>
    <submittedName>
        <fullName evidence="4">Bsn protein</fullName>
    </submittedName>
</protein>
<dbReference type="GO" id="GO:0016787">
    <property type="term" value="F:hydrolase activity"/>
    <property type="evidence" value="ECO:0007669"/>
    <property type="project" value="UniProtKB-KW"/>
</dbReference>
<name>A0A812QAP2_9DINO</name>
<dbReference type="InterPro" id="IPR007346">
    <property type="entry name" value="Endonuclease-I"/>
</dbReference>
<dbReference type="AlphaFoldDB" id="A0A812QAP2"/>
<keyword evidence="2" id="KW-0378">Hydrolase</keyword>
<proteinExistence type="predicted"/>
<organism evidence="4 5">
    <name type="scientific">Symbiodinium natans</name>
    <dbReference type="NCBI Taxonomy" id="878477"/>
    <lineage>
        <taxon>Eukaryota</taxon>
        <taxon>Sar</taxon>
        <taxon>Alveolata</taxon>
        <taxon>Dinophyceae</taxon>
        <taxon>Suessiales</taxon>
        <taxon>Symbiodiniaceae</taxon>
        <taxon>Symbiodinium</taxon>
    </lineage>
</organism>
<dbReference type="OrthoDB" id="423935at2759"/>
<gene>
    <name evidence="4" type="primary">bsn</name>
    <name evidence="4" type="ORF">SNAT2548_LOCUS20261</name>
</gene>
<evidence type="ECO:0000256" key="2">
    <source>
        <dbReference type="ARBA" id="ARBA00022801"/>
    </source>
</evidence>
<dbReference type="GO" id="GO:0004518">
    <property type="term" value="F:nuclease activity"/>
    <property type="evidence" value="ECO:0007669"/>
    <property type="project" value="UniProtKB-KW"/>
</dbReference>
<dbReference type="Proteomes" id="UP000604046">
    <property type="component" value="Unassembled WGS sequence"/>
</dbReference>
<evidence type="ECO:0000256" key="3">
    <source>
        <dbReference type="SAM" id="MobiDB-lite"/>
    </source>
</evidence>
<evidence type="ECO:0000256" key="1">
    <source>
        <dbReference type="ARBA" id="ARBA00022722"/>
    </source>
</evidence>
<keyword evidence="5" id="KW-1185">Reference proteome</keyword>
<dbReference type="EMBL" id="CAJNDS010002204">
    <property type="protein sequence ID" value="CAE7371193.1"/>
    <property type="molecule type" value="Genomic_DNA"/>
</dbReference>
<comment type="caution">
    <text evidence="4">The sequence shown here is derived from an EMBL/GenBank/DDBJ whole genome shotgun (WGS) entry which is preliminary data.</text>
</comment>
<evidence type="ECO:0000313" key="4">
    <source>
        <dbReference type="EMBL" id="CAE7371193.1"/>
    </source>
</evidence>
<reference evidence="4" key="1">
    <citation type="submission" date="2021-02" db="EMBL/GenBank/DDBJ databases">
        <authorList>
            <person name="Dougan E. K."/>
            <person name="Rhodes N."/>
            <person name="Thang M."/>
            <person name="Chan C."/>
        </authorList>
    </citation>
    <scope>NUCLEOTIDE SEQUENCE</scope>
</reference>
<feature type="region of interest" description="Disordered" evidence="3">
    <location>
        <begin position="224"/>
        <end position="243"/>
    </location>
</feature>